<dbReference type="AlphaFoldDB" id="A0A6J4M1R5"/>
<evidence type="ECO:0000256" key="1">
    <source>
        <dbReference type="SAM" id="MobiDB-lite"/>
    </source>
</evidence>
<name>A0A6J4M1R5_9CHLR</name>
<protein>
    <submittedName>
        <fullName evidence="2">Uncharacterized protein</fullName>
    </submittedName>
</protein>
<sequence length="50" mass="5524">MTTLRCAAWQRPPASAAGSSRPRSRHVTAEIHADAMTRDHCPIPIELDEL</sequence>
<proteinExistence type="predicted"/>
<feature type="region of interest" description="Disordered" evidence="1">
    <location>
        <begin position="1"/>
        <end position="25"/>
    </location>
</feature>
<accession>A0A6J4M1R5</accession>
<evidence type="ECO:0000313" key="2">
    <source>
        <dbReference type="EMBL" id="CAA9346489.1"/>
    </source>
</evidence>
<dbReference type="EMBL" id="CADCTR010002329">
    <property type="protein sequence ID" value="CAA9346489.1"/>
    <property type="molecule type" value="Genomic_DNA"/>
</dbReference>
<reference evidence="2" key="1">
    <citation type="submission" date="2020-02" db="EMBL/GenBank/DDBJ databases">
        <authorList>
            <person name="Meier V. D."/>
        </authorList>
    </citation>
    <scope>NUCLEOTIDE SEQUENCE</scope>
    <source>
        <strain evidence="2">AVDCRST_MAG93</strain>
    </source>
</reference>
<gene>
    <name evidence="2" type="ORF">AVDCRST_MAG93-6914</name>
</gene>
<feature type="compositionally biased region" description="Low complexity" evidence="1">
    <location>
        <begin position="11"/>
        <end position="21"/>
    </location>
</feature>
<organism evidence="2">
    <name type="scientific">uncultured Chloroflexia bacterium</name>
    <dbReference type="NCBI Taxonomy" id="1672391"/>
    <lineage>
        <taxon>Bacteria</taxon>
        <taxon>Bacillati</taxon>
        <taxon>Chloroflexota</taxon>
        <taxon>Chloroflexia</taxon>
        <taxon>environmental samples</taxon>
    </lineage>
</organism>